<evidence type="ECO:0000256" key="1">
    <source>
        <dbReference type="SAM" id="Coils"/>
    </source>
</evidence>
<keyword evidence="2" id="KW-1133">Transmembrane helix</keyword>
<dbReference type="InterPro" id="IPR003660">
    <property type="entry name" value="HAMP_dom"/>
</dbReference>
<evidence type="ECO:0000313" key="9">
    <source>
        <dbReference type="Proteomes" id="UP000254626"/>
    </source>
</evidence>
<dbReference type="SMART" id="SM00267">
    <property type="entry name" value="GGDEF"/>
    <property type="match status" value="1"/>
</dbReference>
<evidence type="ECO:0000256" key="2">
    <source>
        <dbReference type="SAM" id="Phobius"/>
    </source>
</evidence>
<dbReference type="EMBL" id="CP014034">
    <property type="protein sequence ID" value="AMF92271.1"/>
    <property type="molecule type" value="Genomic_DNA"/>
</dbReference>
<dbReference type="PROSITE" id="PS50885">
    <property type="entry name" value="HAMP"/>
    <property type="match status" value="1"/>
</dbReference>
<dbReference type="CDD" id="cd06225">
    <property type="entry name" value="HAMP"/>
    <property type="match status" value="1"/>
</dbReference>
<dbReference type="RefSeq" id="WP_061055450.1">
    <property type="nucleotide sequence ID" value="NZ_CABLBX010000004.1"/>
</dbReference>
<dbReference type="InterPro" id="IPR029787">
    <property type="entry name" value="Nucleotide_cyclase"/>
</dbReference>
<organism evidence="7 9">
    <name type="scientific">Vibrio fluvialis</name>
    <dbReference type="NCBI Taxonomy" id="676"/>
    <lineage>
        <taxon>Bacteria</taxon>
        <taxon>Pseudomonadati</taxon>
        <taxon>Pseudomonadota</taxon>
        <taxon>Gammaproteobacteria</taxon>
        <taxon>Vibrionales</taxon>
        <taxon>Vibrionaceae</taxon>
        <taxon>Vibrio</taxon>
    </lineage>
</organism>
<dbReference type="InterPro" id="IPR043128">
    <property type="entry name" value="Rev_trsase/Diguanyl_cyclase"/>
</dbReference>
<dbReference type="AlphaFoldDB" id="A0AAX2LV43"/>
<dbReference type="Pfam" id="PF13188">
    <property type="entry name" value="PAS_8"/>
    <property type="match status" value="1"/>
</dbReference>
<proteinExistence type="predicted"/>
<dbReference type="Proteomes" id="UP000254626">
    <property type="component" value="Unassembled WGS sequence"/>
</dbReference>
<dbReference type="KEGG" id="vfl:AL536_01970"/>
<dbReference type="Pfam" id="PF00990">
    <property type="entry name" value="GGDEF"/>
    <property type="match status" value="1"/>
</dbReference>
<feature type="domain" description="PAS" evidence="3">
    <location>
        <begin position="363"/>
        <end position="409"/>
    </location>
</feature>
<keyword evidence="1" id="KW-0175">Coiled coil</keyword>
<dbReference type="SMART" id="SM00091">
    <property type="entry name" value="PAS"/>
    <property type="match status" value="2"/>
</dbReference>
<dbReference type="InterPro" id="IPR052163">
    <property type="entry name" value="DGC-Regulatory_Protein"/>
</dbReference>
<dbReference type="Pfam" id="PF17152">
    <property type="entry name" value="CHASE8"/>
    <property type="match status" value="1"/>
</dbReference>
<keyword evidence="2" id="KW-0472">Membrane</keyword>
<accession>A0AAX2LV43</accession>
<reference evidence="7 9" key="3">
    <citation type="submission" date="2018-06" db="EMBL/GenBank/DDBJ databases">
        <authorList>
            <consortium name="Pathogen Informatics"/>
            <person name="Doyle S."/>
        </authorList>
    </citation>
    <scope>NUCLEOTIDE SEQUENCE [LARGE SCALE GENOMIC DNA]</scope>
    <source>
        <strain evidence="7 9">NCTC11327</strain>
    </source>
</reference>
<dbReference type="Pfam" id="PF00672">
    <property type="entry name" value="HAMP"/>
    <property type="match status" value="1"/>
</dbReference>
<evidence type="ECO:0000259" key="5">
    <source>
        <dbReference type="PROSITE" id="PS50887"/>
    </source>
</evidence>
<dbReference type="NCBIfam" id="TIGR00254">
    <property type="entry name" value="GGDEF"/>
    <property type="match status" value="1"/>
</dbReference>
<dbReference type="GO" id="GO:0007165">
    <property type="term" value="P:signal transduction"/>
    <property type="evidence" value="ECO:0007669"/>
    <property type="project" value="InterPro"/>
</dbReference>
<feature type="transmembrane region" description="Helical" evidence="2">
    <location>
        <begin position="12"/>
        <end position="34"/>
    </location>
</feature>
<dbReference type="InterPro" id="IPR000160">
    <property type="entry name" value="GGDEF_dom"/>
</dbReference>
<evidence type="ECO:0000313" key="7">
    <source>
        <dbReference type="EMBL" id="SUQ27103.1"/>
    </source>
</evidence>
<keyword evidence="7" id="KW-0378">Hydrolase</keyword>
<evidence type="ECO:0000259" key="4">
    <source>
        <dbReference type="PROSITE" id="PS50885"/>
    </source>
</evidence>
<dbReference type="PANTHER" id="PTHR46663">
    <property type="entry name" value="DIGUANYLATE CYCLASE DGCT-RELATED"/>
    <property type="match status" value="1"/>
</dbReference>
<dbReference type="PROSITE" id="PS50112">
    <property type="entry name" value="PAS"/>
    <property type="match status" value="2"/>
</dbReference>
<reference evidence="8" key="1">
    <citation type="submission" date="2015-12" db="EMBL/GenBank/DDBJ databases">
        <title>FDA dAtabase for Regulatory Grade micrObial Sequences (FDA-ARGOS): Supporting development and validation of Infectious Disease Dx tests.</title>
        <authorList>
            <person name="Hoffmann M."/>
            <person name="Allard M."/>
            <person name="Evans P."/>
            <person name="Brown E."/>
            <person name="Tallon L.J."/>
            <person name="Sadzewicz L."/>
            <person name="Sengamalay N."/>
            <person name="Ott S."/>
            <person name="Godinez A."/>
            <person name="Nagaraj S."/>
            <person name="Vyas G."/>
            <person name="Aluvathingal J."/>
            <person name="Nadendla S."/>
            <person name="Geyer C."/>
            <person name="Sichtig H."/>
        </authorList>
    </citation>
    <scope>NUCLEOTIDE SEQUENCE [LARGE SCALE GENOMIC DNA]</scope>
    <source>
        <strain evidence="8">ATCC 33809</strain>
    </source>
</reference>
<evidence type="ECO:0000313" key="8">
    <source>
        <dbReference type="Proteomes" id="UP000057088"/>
    </source>
</evidence>
<feature type="coiled-coil region" evidence="1">
    <location>
        <begin position="228"/>
        <end position="262"/>
    </location>
</feature>
<dbReference type="NCBIfam" id="TIGR00229">
    <property type="entry name" value="sensory_box"/>
    <property type="match status" value="1"/>
</dbReference>
<feature type="domain" description="HAMP" evidence="4">
    <location>
        <begin position="183"/>
        <end position="236"/>
    </location>
</feature>
<sequence>MADLSLRTKLLFPIFLLMTLIFFIAQGFGLYTATELRQTNLIERVNVLSKGVAYNLQAAVLFDDQLAAQEVLSAFSADSDVVRVKLYNEYEQLFAMYERPDSSAPIPNEAQREQIRLHQYSIGDDYIYLRVPVAIDTDHMASLRVIISKQSIDQLYESALYNASFFFSLLLVGGLILYWMAQRMILSPVLALNQAMQAFIEKRERSQTLVSRSDDEIGHLVNAFNTMLDKLEQRERQVLFTLDKLEQEKSFANEVVDTVQHALVVVDAMGMIIHSNDAANHVFKCTSAYLRGANLFHVLKTEDIDLIESALRNEIQLDEQLLVATDVFSHQLLLRVGSRALSRPGQTLFAIQDVTEVEIAMRRQRLAAGVFENSQDGLMVLNAQGEITLINPAVTRLLGYSRDLMLDRQPQNSVAWQQLSDLLPAISEAVAVQGRWQGEVWEQHQDGHLVPLLIKVNRISLPEAPHDYDMVFMISDLSNIKEMERLEYLAHHDSLTGLANRSELYRVLEDILATNRNKLVPFALIYLDLDGFKQVNDSYGHDAGDEVLRQVSERLLSQVRSHDLVVRLSGDEFVLVIHPSERDSVASLANRLLTLIAQDIVYRGLLLNVGASLGIYFVDSVDEDIDTIMKSADSAMYQAKCSGKGRFVLIDKAQRDQADS</sequence>
<dbReference type="GeneID" id="29384372"/>
<dbReference type="GO" id="GO:0016020">
    <property type="term" value="C:membrane"/>
    <property type="evidence" value="ECO:0007669"/>
    <property type="project" value="InterPro"/>
</dbReference>
<dbReference type="Gene3D" id="3.30.70.270">
    <property type="match status" value="1"/>
</dbReference>
<name>A0AAX2LV43_VIBFL</name>
<dbReference type="PANTHER" id="PTHR46663:SF3">
    <property type="entry name" value="SLL0267 PROTEIN"/>
    <property type="match status" value="1"/>
</dbReference>
<dbReference type="CDD" id="cd00130">
    <property type="entry name" value="PAS"/>
    <property type="match status" value="1"/>
</dbReference>
<dbReference type="GO" id="GO:0071111">
    <property type="term" value="F:cyclic-guanylate-specific phosphodiesterase activity"/>
    <property type="evidence" value="ECO:0007669"/>
    <property type="project" value="UniProtKB-EC"/>
</dbReference>
<dbReference type="InterPro" id="IPR000014">
    <property type="entry name" value="PAS"/>
</dbReference>
<dbReference type="SUPFAM" id="SSF158472">
    <property type="entry name" value="HAMP domain-like"/>
    <property type="match status" value="1"/>
</dbReference>
<dbReference type="InterPro" id="IPR033417">
    <property type="entry name" value="CHASE8"/>
</dbReference>
<dbReference type="PROSITE" id="PS50887">
    <property type="entry name" value="GGDEF"/>
    <property type="match status" value="1"/>
</dbReference>
<dbReference type="Gene3D" id="6.10.340.10">
    <property type="match status" value="1"/>
</dbReference>
<evidence type="ECO:0000259" key="3">
    <source>
        <dbReference type="PROSITE" id="PS50112"/>
    </source>
</evidence>
<keyword evidence="8" id="KW-1185">Reference proteome</keyword>
<reference evidence="6" key="2">
    <citation type="submission" date="2018-01" db="EMBL/GenBank/DDBJ databases">
        <title>FDA dAtabase for Regulatory Grade micrObial Sequences (FDA-ARGOS): Supporting development and validation of Infectious Disease Dx tests.</title>
        <authorList>
            <person name="Hoffmann M."/>
            <person name="Allard M."/>
            <person name="Evans P."/>
            <person name="Brown E."/>
            <person name="Tallon L."/>
            <person name="Sadzewicz L."/>
            <person name="Sengamalay N."/>
            <person name="Ott S."/>
            <person name="Godinez A."/>
            <person name="Nagaraj S."/>
            <person name="Vyas G."/>
            <person name="Aluvathingal J."/>
            <person name="Nadendla S."/>
            <person name="Geyer C."/>
            <person name="Sichtig H."/>
        </authorList>
    </citation>
    <scope>NUCLEOTIDE SEQUENCE</scope>
    <source>
        <strain evidence="6">ATCC 33809</strain>
    </source>
</reference>
<dbReference type="CDD" id="cd01949">
    <property type="entry name" value="GGDEF"/>
    <property type="match status" value="1"/>
</dbReference>
<protein>
    <submittedName>
        <fullName evidence="6 7">Diguanylate cyclase</fullName>
        <ecNumber evidence="7">3.1.4.52</ecNumber>
    </submittedName>
</protein>
<dbReference type="EC" id="3.1.4.52" evidence="7"/>
<dbReference type="SUPFAM" id="SSF55785">
    <property type="entry name" value="PYP-like sensor domain (PAS domain)"/>
    <property type="match status" value="2"/>
</dbReference>
<evidence type="ECO:0000313" key="6">
    <source>
        <dbReference type="EMBL" id="AMF92271.1"/>
    </source>
</evidence>
<dbReference type="SUPFAM" id="SSF55073">
    <property type="entry name" value="Nucleotide cyclase"/>
    <property type="match status" value="1"/>
</dbReference>
<dbReference type="Proteomes" id="UP000057088">
    <property type="component" value="Chromosome 1"/>
</dbReference>
<dbReference type="SMART" id="SM00304">
    <property type="entry name" value="HAMP"/>
    <property type="match status" value="1"/>
</dbReference>
<feature type="transmembrane region" description="Helical" evidence="2">
    <location>
        <begin position="159"/>
        <end position="181"/>
    </location>
</feature>
<keyword evidence="2" id="KW-0812">Transmembrane</keyword>
<dbReference type="EMBL" id="UHIP01000002">
    <property type="protein sequence ID" value="SUQ27103.1"/>
    <property type="molecule type" value="Genomic_DNA"/>
</dbReference>
<dbReference type="Gene3D" id="3.30.450.20">
    <property type="entry name" value="PAS domain"/>
    <property type="match status" value="2"/>
</dbReference>
<feature type="domain" description="PAS" evidence="3">
    <location>
        <begin position="248"/>
        <end position="318"/>
    </location>
</feature>
<feature type="domain" description="GGDEF" evidence="5">
    <location>
        <begin position="520"/>
        <end position="652"/>
    </location>
</feature>
<gene>
    <name evidence="7" type="primary">gmr_10</name>
    <name evidence="6" type="ORF">AL536_01970</name>
    <name evidence="7" type="ORF">NCTC11327_03971</name>
</gene>
<dbReference type="InterPro" id="IPR035965">
    <property type="entry name" value="PAS-like_dom_sf"/>
</dbReference>